<dbReference type="OrthoDB" id="3488554at2759"/>
<gene>
    <name evidence="3" type="ORF">PAC_15145</name>
</gene>
<dbReference type="EMBL" id="FJOG01000030">
    <property type="protein sequence ID" value="CZR65245.1"/>
    <property type="molecule type" value="Genomic_DNA"/>
</dbReference>
<feature type="compositionally biased region" description="Polar residues" evidence="1">
    <location>
        <begin position="14"/>
        <end position="27"/>
    </location>
</feature>
<organism evidence="3 4">
    <name type="scientific">Phialocephala subalpina</name>
    <dbReference type="NCBI Taxonomy" id="576137"/>
    <lineage>
        <taxon>Eukaryota</taxon>
        <taxon>Fungi</taxon>
        <taxon>Dikarya</taxon>
        <taxon>Ascomycota</taxon>
        <taxon>Pezizomycotina</taxon>
        <taxon>Leotiomycetes</taxon>
        <taxon>Helotiales</taxon>
        <taxon>Mollisiaceae</taxon>
        <taxon>Phialocephala</taxon>
        <taxon>Phialocephala fortinii species complex</taxon>
    </lineage>
</organism>
<feature type="region of interest" description="Disordered" evidence="1">
    <location>
        <begin position="46"/>
        <end position="72"/>
    </location>
</feature>
<accession>A0A1L7XJM2</accession>
<dbReference type="AlphaFoldDB" id="A0A1L7XJM2"/>
<feature type="domain" description="2EXR" evidence="2">
    <location>
        <begin position="254"/>
        <end position="343"/>
    </location>
</feature>
<dbReference type="Proteomes" id="UP000184330">
    <property type="component" value="Unassembled WGS sequence"/>
</dbReference>
<dbReference type="Pfam" id="PF20150">
    <property type="entry name" value="2EXR"/>
    <property type="match status" value="1"/>
</dbReference>
<evidence type="ECO:0000256" key="1">
    <source>
        <dbReference type="SAM" id="MobiDB-lite"/>
    </source>
</evidence>
<feature type="region of interest" description="Disordered" evidence="1">
    <location>
        <begin position="1"/>
        <end position="27"/>
    </location>
</feature>
<dbReference type="PANTHER" id="PTHR35910">
    <property type="entry name" value="2EXR DOMAIN-CONTAINING PROTEIN"/>
    <property type="match status" value="1"/>
</dbReference>
<keyword evidence="4" id="KW-1185">Reference proteome</keyword>
<proteinExistence type="predicted"/>
<name>A0A1L7XJM2_9HELO</name>
<evidence type="ECO:0000259" key="2">
    <source>
        <dbReference type="Pfam" id="PF20150"/>
    </source>
</evidence>
<evidence type="ECO:0000313" key="3">
    <source>
        <dbReference type="EMBL" id="CZR65245.1"/>
    </source>
</evidence>
<protein>
    <recommendedName>
        <fullName evidence="2">2EXR domain-containing protein</fullName>
    </recommendedName>
</protein>
<dbReference type="PANTHER" id="PTHR35910:SF1">
    <property type="entry name" value="2EXR DOMAIN-CONTAINING PROTEIN"/>
    <property type="match status" value="1"/>
</dbReference>
<sequence length="496" mass="56463">MADFTSPASGMPRNDTSVPNGTETLDNSCTGYLVAQAQVDAIRQKSALEHREGEARLRREQEDHEAKKRREDELHQEKLEFLRALKTAWTAGPRRMDDGEEADAAKAVFHPFSGINREHLVAIFSKKFDPENLWKLNSLTDLGKGDRNISIGSDGKAMYPASVWSEGFSSYALIEQAFHGAEGQFLYRAHTTFCDEVMKLAAIYCWETAVFRLALDFHEARGHTKTLHDPTAWTLSERMIQQYCTGHRKPARVFHPFMKLPFQLRENIWLLALPPRVITVYPEVEACPHPGDPNRTWNIRIVSDSSIAAIGETCREARKIFKARYSNLADGESIYIDFLRDTLFLEWAAGSSFGLVSGFLRESFPKIKSIAINFKYCAFEPSTFTDLQSFRQLLLVVSCGIDYGIGSALVDFRNSKPGRLSMPYTSNEYMWIHAHKYLVADMPMPDISLVEAYEVTCSHVSTRRITNSTLSPWSGEAWQLMRWFQAERQNFNQKGI</sequence>
<reference evidence="3 4" key="1">
    <citation type="submission" date="2016-03" db="EMBL/GenBank/DDBJ databases">
        <authorList>
            <person name="Ploux O."/>
        </authorList>
    </citation>
    <scope>NUCLEOTIDE SEQUENCE [LARGE SCALE GENOMIC DNA]</scope>
    <source>
        <strain evidence="3 4">UAMH 11012</strain>
    </source>
</reference>
<dbReference type="InterPro" id="IPR045518">
    <property type="entry name" value="2EXR"/>
</dbReference>
<evidence type="ECO:0000313" key="4">
    <source>
        <dbReference type="Proteomes" id="UP000184330"/>
    </source>
</evidence>